<dbReference type="NCBIfam" id="TIGR01172">
    <property type="entry name" value="cysE"/>
    <property type="match status" value="1"/>
</dbReference>
<organism evidence="12 13">
    <name type="scientific">Paratractidigestivibacter faecalis</name>
    <dbReference type="NCBI Taxonomy" id="2292441"/>
    <lineage>
        <taxon>Bacteria</taxon>
        <taxon>Bacillati</taxon>
        <taxon>Actinomycetota</taxon>
        <taxon>Coriobacteriia</taxon>
        <taxon>Coriobacteriales</taxon>
        <taxon>Atopobiaceae</taxon>
        <taxon>Paratractidigestivibacter</taxon>
    </lineage>
</organism>
<evidence type="ECO:0000256" key="2">
    <source>
        <dbReference type="ARBA" id="ARBA00007274"/>
    </source>
</evidence>
<dbReference type="CDD" id="cd03354">
    <property type="entry name" value="LbH_SAT"/>
    <property type="match status" value="1"/>
</dbReference>
<dbReference type="InterPro" id="IPR018357">
    <property type="entry name" value="Hexapep_transf_CS"/>
</dbReference>
<dbReference type="PROSITE" id="PS00101">
    <property type="entry name" value="HEXAPEP_TRANSFERASES"/>
    <property type="match status" value="1"/>
</dbReference>
<dbReference type="EC" id="2.3.1.30" evidence="3 11"/>
<evidence type="ECO:0000256" key="5">
    <source>
        <dbReference type="ARBA" id="ARBA00022605"/>
    </source>
</evidence>
<reference evidence="12 13" key="1">
    <citation type="submission" date="2024-04" db="EMBL/GenBank/DDBJ databases">
        <title>Human intestinal bacterial collection.</title>
        <authorList>
            <person name="Pauvert C."/>
            <person name="Hitch T.C.A."/>
            <person name="Clavel T."/>
        </authorList>
    </citation>
    <scope>NUCLEOTIDE SEQUENCE [LARGE SCALE GENOMIC DNA]</scope>
    <source>
        <strain evidence="12 13">CLA-AA-H197</strain>
    </source>
</reference>
<dbReference type="Pfam" id="PF00132">
    <property type="entry name" value="Hexapep"/>
    <property type="match status" value="1"/>
</dbReference>
<evidence type="ECO:0000256" key="11">
    <source>
        <dbReference type="PIRNR" id="PIRNR000441"/>
    </source>
</evidence>
<evidence type="ECO:0000256" key="6">
    <source>
        <dbReference type="ARBA" id="ARBA00022679"/>
    </source>
</evidence>
<dbReference type="GO" id="GO:0009001">
    <property type="term" value="F:serine O-acetyltransferase activity"/>
    <property type="evidence" value="ECO:0007669"/>
    <property type="project" value="UniProtKB-EC"/>
</dbReference>
<dbReference type="InterPro" id="IPR005881">
    <property type="entry name" value="Ser_O-AcTrfase"/>
</dbReference>
<comment type="caution">
    <text evidence="12">The sequence shown here is derived from an EMBL/GenBank/DDBJ whole genome shotgun (WGS) entry which is preliminary data.</text>
</comment>
<keyword evidence="13" id="KW-1185">Reference proteome</keyword>
<name>A0ABV1ID95_9ACTN</name>
<dbReference type="PANTHER" id="PTHR42811">
    <property type="entry name" value="SERINE ACETYLTRANSFERASE"/>
    <property type="match status" value="1"/>
</dbReference>
<dbReference type="Gene3D" id="2.160.10.10">
    <property type="entry name" value="Hexapeptide repeat proteins"/>
    <property type="match status" value="1"/>
</dbReference>
<dbReference type="PIRSF" id="PIRSF000441">
    <property type="entry name" value="CysE"/>
    <property type="match status" value="1"/>
</dbReference>
<sequence>MLDTLREDIASVIERDPSAHSAADVIFWHTGMHAVWAYRRAHWLWEHGAHTLASLVSRHTRKRYGVEIHPAAQIGRRFMIDHGMGIVIGETSIIGDDCLIYQGVTLGMTGKHGGKRHPTLGNNVMVGAGTIVLGDIYVGDNVKVAAGSVVVHDVPADTTAAGNPAHVVRENRCPMLRLVELPGKPTDVDENIRWSCAL</sequence>
<gene>
    <name evidence="12" type="primary">cysE</name>
    <name evidence="12" type="ORF">AAAT05_00675</name>
</gene>
<evidence type="ECO:0000256" key="10">
    <source>
        <dbReference type="ARBA" id="ARBA00049486"/>
    </source>
</evidence>
<evidence type="ECO:0000256" key="7">
    <source>
        <dbReference type="ARBA" id="ARBA00022737"/>
    </source>
</evidence>
<dbReference type="Proteomes" id="UP001478817">
    <property type="component" value="Unassembled WGS sequence"/>
</dbReference>
<keyword evidence="6 11" id="KW-0808">Transferase</keyword>
<dbReference type="InterPro" id="IPR042122">
    <property type="entry name" value="Ser_AcTrfase_N_sf"/>
</dbReference>
<dbReference type="InterPro" id="IPR001451">
    <property type="entry name" value="Hexapep"/>
</dbReference>
<evidence type="ECO:0000256" key="4">
    <source>
        <dbReference type="ARBA" id="ARBA00018522"/>
    </source>
</evidence>
<keyword evidence="8" id="KW-0198">Cysteine biosynthesis</keyword>
<evidence type="ECO:0000256" key="1">
    <source>
        <dbReference type="ARBA" id="ARBA00004876"/>
    </source>
</evidence>
<accession>A0ABV1ID95</accession>
<evidence type="ECO:0000256" key="9">
    <source>
        <dbReference type="ARBA" id="ARBA00023315"/>
    </source>
</evidence>
<keyword evidence="7" id="KW-0677">Repeat</keyword>
<protein>
    <recommendedName>
        <fullName evidence="4 11">Serine acetyltransferase</fullName>
        <ecNumber evidence="3 11">2.3.1.30</ecNumber>
    </recommendedName>
</protein>
<evidence type="ECO:0000313" key="13">
    <source>
        <dbReference type="Proteomes" id="UP001478817"/>
    </source>
</evidence>
<dbReference type="RefSeq" id="WP_349181224.1">
    <property type="nucleotide sequence ID" value="NZ_JBBNGS010000001.1"/>
</dbReference>
<dbReference type="InterPro" id="IPR045304">
    <property type="entry name" value="LbH_SAT"/>
</dbReference>
<evidence type="ECO:0000256" key="8">
    <source>
        <dbReference type="ARBA" id="ARBA00023192"/>
    </source>
</evidence>
<keyword evidence="5" id="KW-0028">Amino-acid biosynthesis</keyword>
<keyword evidence="9 11" id="KW-0012">Acyltransferase</keyword>
<evidence type="ECO:0000256" key="3">
    <source>
        <dbReference type="ARBA" id="ARBA00013266"/>
    </source>
</evidence>
<dbReference type="EMBL" id="JBBNGS010000001">
    <property type="protein sequence ID" value="MEQ2636870.1"/>
    <property type="molecule type" value="Genomic_DNA"/>
</dbReference>
<comment type="similarity">
    <text evidence="2 11">Belongs to the transferase hexapeptide repeat family.</text>
</comment>
<comment type="catalytic activity">
    <reaction evidence="10 11">
        <text>L-serine + acetyl-CoA = O-acetyl-L-serine + CoA</text>
        <dbReference type="Rhea" id="RHEA:24560"/>
        <dbReference type="ChEBI" id="CHEBI:33384"/>
        <dbReference type="ChEBI" id="CHEBI:57287"/>
        <dbReference type="ChEBI" id="CHEBI:57288"/>
        <dbReference type="ChEBI" id="CHEBI:58340"/>
        <dbReference type="EC" id="2.3.1.30"/>
    </reaction>
</comment>
<dbReference type="InterPro" id="IPR011004">
    <property type="entry name" value="Trimer_LpxA-like_sf"/>
</dbReference>
<dbReference type="InterPro" id="IPR053376">
    <property type="entry name" value="Serine_acetyltransferase"/>
</dbReference>
<dbReference type="Gene3D" id="1.10.3130.10">
    <property type="entry name" value="serine acetyltransferase, domain 1"/>
    <property type="match status" value="1"/>
</dbReference>
<proteinExistence type="inferred from homology"/>
<dbReference type="SUPFAM" id="SSF51161">
    <property type="entry name" value="Trimeric LpxA-like enzymes"/>
    <property type="match status" value="1"/>
</dbReference>
<evidence type="ECO:0000313" key="12">
    <source>
        <dbReference type="EMBL" id="MEQ2636870.1"/>
    </source>
</evidence>
<comment type="pathway">
    <text evidence="1">Amino-acid biosynthesis; L-cysteine biosynthesis; L-cysteine from L-serine: step 1/2.</text>
</comment>
<dbReference type="NCBIfam" id="NF041874">
    <property type="entry name" value="EPS_EpsC"/>
    <property type="match status" value="1"/>
</dbReference>